<name>A0A803M8B4_CHEQI</name>
<proteinExistence type="predicted"/>
<dbReference type="AlphaFoldDB" id="A0A803M8B4"/>
<sequence length="358" mass="40533">MKLELMYIAKLNPKTKEYIIQVKVVAIENRHLSFSDVTLYQTLLFADEKGALIHGRLIEDEIQTIGPKFSMNRLYEISNTPVKLMPKHLEIAITKISYELTIGAPALIHPICPISSHAQPDFAKISSIATAHFLDEICELKLVATFTEDICDDSTYDVLGIVLFVEEEARLVDSFYGQQDYVREVIITDQTVAFTFDAVDTTDSISFTTLNNETKKIFGMKADQLCAMKKNQDLMSFTIQQMKINSKLFHFKVGPTPALTASNTVKWSLESVAITDINNHEDIISNKTPFPNWSTHKQMRTSQKRKQQQMLNETNTMLNNISSPEQENTIAVADATTEEEEHSQETGKFEAPVPHHEI</sequence>
<dbReference type="Proteomes" id="UP000596660">
    <property type="component" value="Unplaced"/>
</dbReference>
<dbReference type="Gene3D" id="2.40.50.140">
    <property type="entry name" value="Nucleic acid-binding proteins"/>
    <property type="match status" value="2"/>
</dbReference>
<keyword evidence="3" id="KW-1185">Reference proteome</keyword>
<organism evidence="2 3">
    <name type="scientific">Chenopodium quinoa</name>
    <name type="common">Quinoa</name>
    <dbReference type="NCBI Taxonomy" id="63459"/>
    <lineage>
        <taxon>Eukaryota</taxon>
        <taxon>Viridiplantae</taxon>
        <taxon>Streptophyta</taxon>
        <taxon>Embryophyta</taxon>
        <taxon>Tracheophyta</taxon>
        <taxon>Spermatophyta</taxon>
        <taxon>Magnoliopsida</taxon>
        <taxon>eudicotyledons</taxon>
        <taxon>Gunneridae</taxon>
        <taxon>Pentapetalae</taxon>
        <taxon>Caryophyllales</taxon>
        <taxon>Chenopodiaceae</taxon>
        <taxon>Chenopodioideae</taxon>
        <taxon>Atripliceae</taxon>
        <taxon>Chenopodium</taxon>
    </lineage>
</organism>
<dbReference type="InterPro" id="IPR012340">
    <property type="entry name" value="NA-bd_OB-fold"/>
</dbReference>
<reference evidence="2" key="1">
    <citation type="journal article" date="2017" name="Nature">
        <title>The genome of Chenopodium quinoa.</title>
        <authorList>
            <person name="Jarvis D.E."/>
            <person name="Ho Y.S."/>
            <person name="Lightfoot D.J."/>
            <person name="Schmoeckel S.M."/>
            <person name="Li B."/>
            <person name="Borm T.J.A."/>
            <person name="Ohyanagi H."/>
            <person name="Mineta K."/>
            <person name="Michell C.T."/>
            <person name="Saber N."/>
            <person name="Kharbatia N.M."/>
            <person name="Rupper R.R."/>
            <person name="Sharp A.R."/>
            <person name="Dally N."/>
            <person name="Boughton B.A."/>
            <person name="Woo Y.H."/>
            <person name="Gao G."/>
            <person name="Schijlen E.G.W.M."/>
            <person name="Guo X."/>
            <person name="Momin A.A."/>
            <person name="Negrao S."/>
            <person name="Al-Babili S."/>
            <person name="Gehring C."/>
            <person name="Roessner U."/>
            <person name="Jung C."/>
            <person name="Murphy K."/>
            <person name="Arold S.T."/>
            <person name="Gojobori T."/>
            <person name="van der Linden C.G."/>
            <person name="van Loo E.N."/>
            <person name="Jellen E.N."/>
            <person name="Maughan P.J."/>
            <person name="Tester M."/>
        </authorList>
    </citation>
    <scope>NUCLEOTIDE SEQUENCE [LARGE SCALE GENOMIC DNA]</scope>
    <source>
        <strain evidence="2">cv. PI 614886</strain>
    </source>
</reference>
<dbReference type="EnsemblPlants" id="AUR62025140-RA">
    <property type="protein sequence ID" value="AUR62025140-RA:cds"/>
    <property type="gene ID" value="AUR62025140"/>
</dbReference>
<evidence type="ECO:0000256" key="1">
    <source>
        <dbReference type="SAM" id="MobiDB-lite"/>
    </source>
</evidence>
<feature type="region of interest" description="Disordered" evidence="1">
    <location>
        <begin position="334"/>
        <end position="358"/>
    </location>
</feature>
<evidence type="ECO:0000313" key="3">
    <source>
        <dbReference type="Proteomes" id="UP000596660"/>
    </source>
</evidence>
<protein>
    <submittedName>
        <fullName evidence="2">Uncharacterized protein</fullName>
    </submittedName>
</protein>
<evidence type="ECO:0000313" key="2">
    <source>
        <dbReference type="EnsemblPlants" id="AUR62025140-RA:cds"/>
    </source>
</evidence>
<dbReference type="Gramene" id="AUR62025140-RA">
    <property type="protein sequence ID" value="AUR62025140-RA:cds"/>
    <property type="gene ID" value="AUR62025140"/>
</dbReference>
<feature type="compositionally biased region" description="Basic and acidic residues" evidence="1">
    <location>
        <begin position="343"/>
        <end position="358"/>
    </location>
</feature>
<reference evidence="2" key="2">
    <citation type="submission" date="2021-03" db="UniProtKB">
        <authorList>
            <consortium name="EnsemblPlants"/>
        </authorList>
    </citation>
    <scope>IDENTIFICATION</scope>
</reference>
<accession>A0A803M8B4</accession>
<dbReference type="SUPFAM" id="SSF50249">
    <property type="entry name" value="Nucleic acid-binding proteins"/>
    <property type="match status" value="1"/>
</dbReference>